<keyword evidence="1" id="KW-0472">Membrane</keyword>
<keyword evidence="1" id="KW-0812">Transmembrane</keyword>
<evidence type="ECO:0000313" key="4">
    <source>
        <dbReference type="Proteomes" id="UP000515163"/>
    </source>
</evidence>
<reference evidence="5" key="1">
    <citation type="submission" date="2025-08" db="UniProtKB">
        <authorList>
            <consortium name="RefSeq"/>
        </authorList>
    </citation>
    <scope>IDENTIFICATION</scope>
    <source>
        <tissue evidence="5">Tentacle</tissue>
    </source>
</reference>
<dbReference type="SUPFAM" id="SSF56436">
    <property type="entry name" value="C-type lectin-like"/>
    <property type="match status" value="1"/>
</dbReference>
<feature type="signal peptide" evidence="2">
    <location>
        <begin position="1"/>
        <end position="26"/>
    </location>
</feature>
<keyword evidence="1" id="KW-1133">Transmembrane helix</keyword>
<feature type="transmembrane region" description="Helical" evidence="1">
    <location>
        <begin position="228"/>
        <end position="250"/>
    </location>
</feature>
<dbReference type="KEGG" id="aten:116287764"/>
<dbReference type="CDD" id="cd00037">
    <property type="entry name" value="CLECT"/>
    <property type="match status" value="1"/>
</dbReference>
<dbReference type="Gene3D" id="3.10.100.10">
    <property type="entry name" value="Mannose-Binding Protein A, subunit A"/>
    <property type="match status" value="1"/>
</dbReference>
<dbReference type="OrthoDB" id="5981808at2759"/>
<keyword evidence="2" id="KW-0732">Signal</keyword>
<dbReference type="PANTHER" id="PTHR22803">
    <property type="entry name" value="MANNOSE, PHOSPHOLIPASE, LECTIN RECEPTOR RELATED"/>
    <property type="match status" value="1"/>
</dbReference>
<name>A0A6P8H4F0_ACTTE</name>
<organism evidence="4 5">
    <name type="scientific">Actinia tenebrosa</name>
    <name type="common">Australian red waratah sea anemone</name>
    <dbReference type="NCBI Taxonomy" id="6105"/>
    <lineage>
        <taxon>Eukaryota</taxon>
        <taxon>Metazoa</taxon>
        <taxon>Cnidaria</taxon>
        <taxon>Anthozoa</taxon>
        <taxon>Hexacorallia</taxon>
        <taxon>Actiniaria</taxon>
        <taxon>Actiniidae</taxon>
        <taxon>Actinia</taxon>
    </lineage>
</organism>
<protein>
    <submittedName>
        <fullName evidence="5">Uncharacterized protein LOC116287764</fullName>
    </submittedName>
</protein>
<dbReference type="RefSeq" id="XP_031550306.1">
    <property type="nucleotide sequence ID" value="XM_031694446.1"/>
</dbReference>
<dbReference type="InterPro" id="IPR016186">
    <property type="entry name" value="C-type_lectin-like/link_sf"/>
</dbReference>
<dbReference type="InterPro" id="IPR050111">
    <property type="entry name" value="C-type_lectin/snaclec_domain"/>
</dbReference>
<sequence length="449" mass="50567">MTRTYLEAVSIPLILIWMTLIDSGSAQCSCYTFDGAPLKSWSESRKLCTDNDGELVSMETLEEWEFIKTQIQSRKTDKDGYDEWWIGPEKRDGRWEWLSNHSLTYNKWQYNKPDDSNKDLIHVIMAKSYPPGTYGLFRNKKSDSRKGTICEYKGAEKCISSLKRVSWCYPTTEPPSRSTMTMTNTPSQTAKMSTTDIVGNYSPVTHHSTFATDGPVAAEDSRPSFPTAIVASVIGVLLLSICLVILACIWKQKKQERKPRKNVHLNKKSRVPVKLESSVSSNINDFIATSEVNIVSDNASQPEPAYASISDQKTVVNVTDRTNKEAVSVYASVHKNKTWPHQTTNQANQSTSHVIYAELNEAQKTVNHNSCHGNEESDSISYDNEINTMGDLTKDNRLVYAELAEFKDSSEQRQSSTKMPSPYKATEYATIMKPILCNRSESNENITAI</sequence>
<dbReference type="Proteomes" id="UP000515163">
    <property type="component" value="Unplaced"/>
</dbReference>
<feature type="domain" description="C-type lectin" evidence="3">
    <location>
        <begin position="26"/>
        <end position="151"/>
    </location>
</feature>
<evidence type="ECO:0000256" key="2">
    <source>
        <dbReference type="SAM" id="SignalP"/>
    </source>
</evidence>
<gene>
    <name evidence="5" type="primary">LOC116287764</name>
</gene>
<dbReference type="Gene3D" id="1.20.5.100">
    <property type="entry name" value="Cytochrome c1, transmembrane anchor, C-terminal"/>
    <property type="match status" value="1"/>
</dbReference>
<dbReference type="SMART" id="SM00034">
    <property type="entry name" value="CLECT"/>
    <property type="match status" value="1"/>
</dbReference>
<dbReference type="InterPro" id="IPR016187">
    <property type="entry name" value="CTDL_fold"/>
</dbReference>
<dbReference type="GeneID" id="116287764"/>
<accession>A0A6P8H4F0</accession>
<dbReference type="InParanoid" id="A0A6P8H4F0"/>
<evidence type="ECO:0000313" key="5">
    <source>
        <dbReference type="RefSeq" id="XP_031550306.1"/>
    </source>
</evidence>
<dbReference type="InterPro" id="IPR001304">
    <property type="entry name" value="C-type_lectin-like"/>
</dbReference>
<feature type="chain" id="PRO_5027977239" evidence="2">
    <location>
        <begin position="27"/>
        <end position="449"/>
    </location>
</feature>
<dbReference type="Pfam" id="PF00059">
    <property type="entry name" value="Lectin_C"/>
    <property type="match status" value="1"/>
</dbReference>
<evidence type="ECO:0000256" key="1">
    <source>
        <dbReference type="SAM" id="Phobius"/>
    </source>
</evidence>
<proteinExistence type="predicted"/>
<evidence type="ECO:0000259" key="3">
    <source>
        <dbReference type="PROSITE" id="PS50041"/>
    </source>
</evidence>
<dbReference type="AlphaFoldDB" id="A0A6P8H4F0"/>
<dbReference type="PROSITE" id="PS50041">
    <property type="entry name" value="C_TYPE_LECTIN_2"/>
    <property type="match status" value="1"/>
</dbReference>
<keyword evidence="4" id="KW-1185">Reference proteome</keyword>